<keyword evidence="2" id="KW-1185">Reference proteome</keyword>
<organism evidence="1 2">
    <name type="scientific">Kickxella alabastrina</name>
    <dbReference type="NCBI Taxonomy" id="61397"/>
    <lineage>
        <taxon>Eukaryota</taxon>
        <taxon>Fungi</taxon>
        <taxon>Fungi incertae sedis</taxon>
        <taxon>Zoopagomycota</taxon>
        <taxon>Kickxellomycotina</taxon>
        <taxon>Kickxellomycetes</taxon>
        <taxon>Kickxellales</taxon>
        <taxon>Kickxellaceae</taxon>
        <taxon>Kickxella</taxon>
    </lineage>
</organism>
<reference evidence="1" key="1">
    <citation type="submission" date="2022-07" db="EMBL/GenBank/DDBJ databases">
        <title>Phylogenomic reconstructions and comparative analyses of Kickxellomycotina fungi.</title>
        <authorList>
            <person name="Reynolds N.K."/>
            <person name="Stajich J.E."/>
            <person name="Barry K."/>
            <person name="Grigoriev I.V."/>
            <person name="Crous P."/>
            <person name="Smith M.E."/>
        </authorList>
    </citation>
    <scope>NUCLEOTIDE SEQUENCE</scope>
    <source>
        <strain evidence="1">Benny 63K</strain>
    </source>
</reference>
<feature type="non-terminal residue" evidence="1">
    <location>
        <position position="1"/>
    </location>
</feature>
<dbReference type="Proteomes" id="UP001150581">
    <property type="component" value="Unassembled WGS sequence"/>
</dbReference>
<evidence type="ECO:0000313" key="1">
    <source>
        <dbReference type="EMBL" id="KAJ1898152.1"/>
    </source>
</evidence>
<proteinExistence type="predicted"/>
<protein>
    <submittedName>
        <fullName evidence="1">Uncharacterized protein</fullName>
    </submittedName>
</protein>
<evidence type="ECO:0000313" key="2">
    <source>
        <dbReference type="Proteomes" id="UP001150581"/>
    </source>
</evidence>
<accession>A0ACC1ILT0</accession>
<gene>
    <name evidence="1" type="ORF">LPJ66_002935</name>
</gene>
<dbReference type="EMBL" id="JANBPG010000264">
    <property type="protein sequence ID" value="KAJ1898152.1"/>
    <property type="molecule type" value="Genomic_DNA"/>
</dbReference>
<name>A0ACC1ILT0_9FUNG</name>
<comment type="caution">
    <text evidence="1">The sequence shown here is derived from an EMBL/GenBank/DDBJ whole genome shotgun (WGS) entry which is preliminary data.</text>
</comment>
<sequence length="171" mass="18314">APTQAPTQAAQPAKYARSTDRPSNKDSDTETAKLKSLGGIRGRSQPTARRYNRTQPMSSSGSTHSVQDTCERPQSPAPVQIQGSQGHRAVSSSSHTEDGSEDDGSLLRRLNKMSTVRPNVQDLVSNKPAPKFVKRSPHFNTTLLANDAAGPVGTSASGSTKRGTKTQKRYI</sequence>